<dbReference type="AlphaFoldDB" id="E1ZIL3"/>
<dbReference type="OrthoDB" id="541710at2759"/>
<dbReference type="Proteomes" id="UP000008141">
    <property type="component" value="Unassembled WGS sequence"/>
</dbReference>
<dbReference type="eggNOG" id="KOG1640">
    <property type="taxonomic scope" value="Eukaryota"/>
</dbReference>
<dbReference type="EMBL" id="GL433848">
    <property type="protein sequence ID" value="EFN54178.1"/>
    <property type="molecule type" value="Genomic_DNA"/>
</dbReference>
<dbReference type="PANTHER" id="PTHR14624:SF0">
    <property type="entry name" value="POLYPRENOL REDUCTASE"/>
    <property type="match status" value="1"/>
</dbReference>
<evidence type="ECO:0000313" key="8">
    <source>
        <dbReference type="Proteomes" id="UP000008141"/>
    </source>
</evidence>
<evidence type="ECO:0000256" key="5">
    <source>
        <dbReference type="SAM" id="Phobius"/>
    </source>
</evidence>
<sequence>MDLLLTVRLPPGDPRASQCRSAVQLSACRGKLMDLKPRRALGPLSDWTVPQRWFGHFYALGAAWNATVAYLLLGSPYYAALPAAQRSTCALALGLLQLHLTRRLVETVGLMAYPPSARMHGIAYLFGMSYYFLVSLSILPPSAYPPLWTHAAALLHGRRTGLPPVQLGLVAGRLTAVQLAGAAIFLAGNILQWHSHWLLARLAGKGRRGGYKIPRGGGFELVSCPHYLGEVVIYAGLVLVQAWCRATTWLMLLWVVTNLSLAADMTHRWYHDHFKTYPASRRALFPFLY</sequence>
<evidence type="ECO:0000256" key="4">
    <source>
        <dbReference type="ARBA" id="ARBA00023136"/>
    </source>
</evidence>
<dbReference type="InterPro" id="IPR039698">
    <property type="entry name" value="Dfg10/SRD5A3"/>
</dbReference>
<dbReference type="InParanoid" id="E1ZIL3"/>
<evidence type="ECO:0000259" key="6">
    <source>
        <dbReference type="Pfam" id="PF02544"/>
    </source>
</evidence>
<dbReference type="GeneID" id="17353594"/>
<keyword evidence="3 5" id="KW-1133">Transmembrane helix</keyword>
<keyword evidence="2 5" id="KW-0812">Transmembrane</keyword>
<dbReference type="KEGG" id="cvr:CHLNCDRAFT_135620"/>
<accession>E1ZIL3</accession>
<keyword evidence="8" id="KW-1185">Reference proteome</keyword>
<dbReference type="InterPro" id="IPR001104">
    <property type="entry name" value="3-oxo-5_a-steroid_4-DH_C"/>
</dbReference>
<dbReference type="GO" id="GO:0016095">
    <property type="term" value="P:polyprenol catabolic process"/>
    <property type="evidence" value="ECO:0007669"/>
    <property type="project" value="TreeGrafter"/>
</dbReference>
<dbReference type="FunCoup" id="E1ZIL3">
    <property type="interactions" value="1160"/>
</dbReference>
<dbReference type="RefSeq" id="XP_005846280.1">
    <property type="nucleotide sequence ID" value="XM_005846218.1"/>
</dbReference>
<dbReference type="OMA" id="HFLFEIC"/>
<dbReference type="GO" id="GO:0005783">
    <property type="term" value="C:endoplasmic reticulum"/>
    <property type="evidence" value="ECO:0007669"/>
    <property type="project" value="TreeGrafter"/>
</dbReference>
<feature type="transmembrane region" description="Helical" evidence="5">
    <location>
        <begin position="53"/>
        <end position="73"/>
    </location>
</feature>
<proteinExistence type="predicted"/>
<organism evidence="8">
    <name type="scientific">Chlorella variabilis</name>
    <name type="common">Green alga</name>
    <dbReference type="NCBI Taxonomy" id="554065"/>
    <lineage>
        <taxon>Eukaryota</taxon>
        <taxon>Viridiplantae</taxon>
        <taxon>Chlorophyta</taxon>
        <taxon>core chlorophytes</taxon>
        <taxon>Trebouxiophyceae</taxon>
        <taxon>Chlorellales</taxon>
        <taxon>Chlorellaceae</taxon>
        <taxon>Chlorella clade</taxon>
        <taxon>Chlorella</taxon>
    </lineage>
</organism>
<evidence type="ECO:0000313" key="7">
    <source>
        <dbReference type="EMBL" id="EFN54178.1"/>
    </source>
</evidence>
<evidence type="ECO:0000256" key="3">
    <source>
        <dbReference type="ARBA" id="ARBA00022989"/>
    </source>
</evidence>
<dbReference type="GO" id="GO:0003865">
    <property type="term" value="F:3-oxo-5-alpha-steroid 4-dehydrogenase activity"/>
    <property type="evidence" value="ECO:0007669"/>
    <property type="project" value="TreeGrafter"/>
</dbReference>
<reference evidence="7 8" key="1">
    <citation type="journal article" date="2010" name="Plant Cell">
        <title>The Chlorella variabilis NC64A genome reveals adaptation to photosymbiosis, coevolution with viruses, and cryptic sex.</title>
        <authorList>
            <person name="Blanc G."/>
            <person name="Duncan G."/>
            <person name="Agarkova I."/>
            <person name="Borodovsky M."/>
            <person name="Gurnon J."/>
            <person name="Kuo A."/>
            <person name="Lindquist E."/>
            <person name="Lucas S."/>
            <person name="Pangilinan J."/>
            <person name="Polle J."/>
            <person name="Salamov A."/>
            <person name="Terry A."/>
            <person name="Yamada T."/>
            <person name="Dunigan D.D."/>
            <person name="Grigoriev I.V."/>
            <person name="Claverie J.M."/>
            <person name="Van Etten J.L."/>
        </authorList>
    </citation>
    <scope>NUCLEOTIDE SEQUENCE [LARGE SCALE GENOMIC DNA]</scope>
    <source>
        <strain evidence="7 8">NC64A</strain>
    </source>
</reference>
<dbReference type="UniPathway" id="UPA00378"/>
<dbReference type="PROSITE" id="PS50244">
    <property type="entry name" value="S5A_REDUCTASE"/>
    <property type="match status" value="1"/>
</dbReference>
<dbReference type="PANTHER" id="PTHR14624">
    <property type="entry name" value="DFG10 PROTEIN"/>
    <property type="match status" value="1"/>
</dbReference>
<feature type="domain" description="3-oxo-5-alpha-steroid 4-dehydrogenase C-terminal" evidence="6">
    <location>
        <begin position="178"/>
        <end position="289"/>
    </location>
</feature>
<dbReference type="GO" id="GO:0006488">
    <property type="term" value="P:dolichol-linked oligosaccharide biosynthetic process"/>
    <property type="evidence" value="ECO:0007669"/>
    <property type="project" value="InterPro"/>
</dbReference>
<comment type="subcellular location">
    <subcellularLocation>
        <location evidence="1">Endomembrane system</location>
        <topology evidence="1">Multi-pass membrane protein</topology>
    </subcellularLocation>
</comment>
<evidence type="ECO:0000256" key="2">
    <source>
        <dbReference type="ARBA" id="ARBA00022692"/>
    </source>
</evidence>
<gene>
    <name evidence="7" type="ORF">CHLNCDRAFT_135620</name>
</gene>
<feature type="transmembrane region" description="Helical" evidence="5">
    <location>
        <begin position="170"/>
        <end position="191"/>
    </location>
</feature>
<keyword evidence="4 5" id="KW-0472">Membrane</keyword>
<dbReference type="Pfam" id="PF02544">
    <property type="entry name" value="Steroid_dh"/>
    <property type="match status" value="1"/>
</dbReference>
<dbReference type="STRING" id="554065.E1ZIL3"/>
<feature type="transmembrane region" description="Helical" evidence="5">
    <location>
        <begin position="121"/>
        <end position="139"/>
    </location>
</feature>
<evidence type="ECO:0000256" key="1">
    <source>
        <dbReference type="ARBA" id="ARBA00004127"/>
    </source>
</evidence>
<protein>
    <recommendedName>
        <fullName evidence="6">3-oxo-5-alpha-steroid 4-dehydrogenase C-terminal domain-containing protein</fullName>
    </recommendedName>
</protein>
<name>E1ZIL3_CHLVA</name>